<keyword evidence="2 4" id="KW-0012">Acyltransferase</keyword>
<evidence type="ECO:0000256" key="1">
    <source>
        <dbReference type="ARBA" id="ARBA00022679"/>
    </source>
</evidence>
<evidence type="ECO:0000313" key="4">
    <source>
        <dbReference type="EMBL" id="MFD0782281.1"/>
    </source>
</evidence>
<protein>
    <submittedName>
        <fullName evidence="4">Ribosomal protein S18-alanine N-acetyltransferase</fullName>
        <ecNumber evidence="4">2.3.1.266</ecNumber>
    </submittedName>
</protein>
<dbReference type="GO" id="GO:0005840">
    <property type="term" value="C:ribosome"/>
    <property type="evidence" value="ECO:0007669"/>
    <property type="project" value="UniProtKB-KW"/>
</dbReference>
<dbReference type="InterPro" id="IPR050832">
    <property type="entry name" value="Bact_Acetyltransf"/>
</dbReference>
<evidence type="ECO:0000256" key="2">
    <source>
        <dbReference type="ARBA" id="ARBA00023315"/>
    </source>
</evidence>
<evidence type="ECO:0000259" key="3">
    <source>
        <dbReference type="PROSITE" id="PS51186"/>
    </source>
</evidence>
<keyword evidence="1 4" id="KW-0808">Transferase</keyword>
<feature type="domain" description="N-acetyltransferase" evidence="3">
    <location>
        <begin position="1"/>
        <end position="148"/>
    </location>
</feature>
<dbReference type="GO" id="GO:0008999">
    <property type="term" value="F:protein-N-terminal-alanine acetyltransferase activity"/>
    <property type="evidence" value="ECO:0007669"/>
    <property type="project" value="UniProtKB-EC"/>
</dbReference>
<dbReference type="CDD" id="cd04301">
    <property type="entry name" value="NAT_SF"/>
    <property type="match status" value="1"/>
</dbReference>
<dbReference type="Pfam" id="PF00583">
    <property type="entry name" value="Acetyltransf_1"/>
    <property type="match status" value="1"/>
</dbReference>
<reference evidence="5" key="1">
    <citation type="journal article" date="2019" name="Int. J. Syst. Evol. Microbiol.">
        <title>The Global Catalogue of Microorganisms (GCM) 10K type strain sequencing project: providing services to taxonomists for standard genome sequencing and annotation.</title>
        <authorList>
            <consortium name="The Broad Institute Genomics Platform"/>
            <consortium name="The Broad Institute Genome Sequencing Center for Infectious Disease"/>
            <person name="Wu L."/>
            <person name="Ma J."/>
        </authorList>
    </citation>
    <scope>NUCLEOTIDE SEQUENCE [LARGE SCALE GENOMIC DNA]</scope>
    <source>
        <strain evidence="5">CCUG 50754</strain>
    </source>
</reference>
<dbReference type="PROSITE" id="PS51186">
    <property type="entry name" value="GNAT"/>
    <property type="match status" value="1"/>
</dbReference>
<keyword evidence="4" id="KW-0689">Ribosomal protein</keyword>
<dbReference type="InterPro" id="IPR016181">
    <property type="entry name" value="Acyl_CoA_acyltransferase"/>
</dbReference>
<name>A0ABW2ZVE6_9MICO</name>
<evidence type="ECO:0000313" key="5">
    <source>
        <dbReference type="Proteomes" id="UP001597042"/>
    </source>
</evidence>
<accession>A0ABW2ZVE6</accession>
<dbReference type="EMBL" id="JBHTIM010000001">
    <property type="protein sequence ID" value="MFD0782281.1"/>
    <property type="molecule type" value="Genomic_DNA"/>
</dbReference>
<proteinExistence type="predicted"/>
<gene>
    <name evidence="4" type="primary">rimI</name>
    <name evidence="4" type="ORF">ACFQZV_13340</name>
</gene>
<dbReference type="Gene3D" id="3.40.630.30">
    <property type="match status" value="1"/>
</dbReference>
<organism evidence="4 5">
    <name type="scientific">Microbacterium koreense</name>
    <dbReference type="NCBI Taxonomy" id="323761"/>
    <lineage>
        <taxon>Bacteria</taxon>
        <taxon>Bacillati</taxon>
        <taxon>Actinomycetota</taxon>
        <taxon>Actinomycetes</taxon>
        <taxon>Micrococcales</taxon>
        <taxon>Microbacteriaceae</taxon>
        <taxon>Microbacterium</taxon>
    </lineage>
</organism>
<dbReference type="NCBIfam" id="TIGR01575">
    <property type="entry name" value="rimI"/>
    <property type="match status" value="1"/>
</dbReference>
<dbReference type="EC" id="2.3.1.266" evidence="4"/>
<dbReference type="InterPro" id="IPR000182">
    <property type="entry name" value="GNAT_dom"/>
</dbReference>
<dbReference type="Proteomes" id="UP001597042">
    <property type="component" value="Unassembled WGS sequence"/>
</dbReference>
<keyword evidence="5" id="KW-1185">Reference proteome</keyword>
<dbReference type="RefSeq" id="WP_378752342.1">
    <property type="nucleotide sequence ID" value="NZ_JBHSSV010000009.1"/>
</dbReference>
<sequence>MSVRRAVVADLDAIMTLEREAFPSDAWSTAMMREELSSPHGWYIVDEEAGRLVGYAGLRVVRGAADADVQTITVAADARGRGRGRALLHSLLTQAHVARAREVFLDVRADNPVAQDLYLSEGFFEVGRRPRYYQPDDVDAVVMKLDVRAWAARTSTPEDAGACT</sequence>
<comment type="caution">
    <text evidence="4">The sequence shown here is derived from an EMBL/GenBank/DDBJ whole genome shotgun (WGS) entry which is preliminary data.</text>
</comment>
<keyword evidence="4" id="KW-0687">Ribonucleoprotein</keyword>
<dbReference type="SUPFAM" id="SSF55729">
    <property type="entry name" value="Acyl-CoA N-acyltransferases (Nat)"/>
    <property type="match status" value="1"/>
</dbReference>
<dbReference type="PANTHER" id="PTHR43877">
    <property type="entry name" value="AMINOALKYLPHOSPHONATE N-ACETYLTRANSFERASE-RELATED-RELATED"/>
    <property type="match status" value="1"/>
</dbReference>
<dbReference type="InterPro" id="IPR006464">
    <property type="entry name" value="AcTrfase_RimI/Ard1"/>
</dbReference>